<dbReference type="RefSeq" id="WP_097233700.1">
    <property type="nucleotide sequence ID" value="NZ_OCNE01000025.1"/>
</dbReference>
<reference evidence="3 4" key="1">
    <citation type="submission" date="2017-09" db="EMBL/GenBank/DDBJ databases">
        <authorList>
            <person name="Ehlers B."/>
            <person name="Leendertz F.H."/>
        </authorList>
    </citation>
    <scope>NUCLEOTIDE SEQUENCE [LARGE SCALE GENOMIC DNA]</scope>
    <source>
        <strain evidence="3 4">CGMCC 4.7095</strain>
    </source>
</reference>
<gene>
    <name evidence="3" type="ORF">SAMN06297387_12561</name>
</gene>
<dbReference type="Proteomes" id="UP000219072">
    <property type="component" value="Unassembled WGS sequence"/>
</dbReference>
<keyword evidence="2" id="KW-0812">Transmembrane</keyword>
<protein>
    <submittedName>
        <fullName evidence="3">Uncharacterized protein</fullName>
    </submittedName>
</protein>
<evidence type="ECO:0000313" key="3">
    <source>
        <dbReference type="EMBL" id="SOD66386.1"/>
    </source>
</evidence>
<evidence type="ECO:0000313" key="4">
    <source>
        <dbReference type="Proteomes" id="UP000219072"/>
    </source>
</evidence>
<keyword evidence="4" id="KW-1185">Reference proteome</keyword>
<feature type="compositionally biased region" description="Pro residues" evidence="1">
    <location>
        <begin position="66"/>
        <end position="89"/>
    </location>
</feature>
<evidence type="ECO:0000256" key="2">
    <source>
        <dbReference type="SAM" id="Phobius"/>
    </source>
</evidence>
<keyword evidence="2" id="KW-1133">Transmembrane helix</keyword>
<keyword evidence="2" id="KW-0472">Membrane</keyword>
<feature type="region of interest" description="Disordered" evidence="1">
    <location>
        <begin position="48"/>
        <end position="89"/>
    </location>
</feature>
<feature type="transmembrane region" description="Helical" evidence="2">
    <location>
        <begin position="12"/>
        <end position="37"/>
    </location>
</feature>
<proteinExistence type="predicted"/>
<name>A0A286E669_9ACTN</name>
<dbReference type="AlphaFoldDB" id="A0A286E669"/>
<accession>A0A286E669</accession>
<dbReference type="EMBL" id="OCNE01000025">
    <property type="protein sequence ID" value="SOD66386.1"/>
    <property type="molecule type" value="Genomic_DNA"/>
</dbReference>
<evidence type="ECO:0000256" key="1">
    <source>
        <dbReference type="SAM" id="MobiDB-lite"/>
    </source>
</evidence>
<organism evidence="3 4">
    <name type="scientific">Streptomyces zhaozhouensis</name>
    <dbReference type="NCBI Taxonomy" id="1300267"/>
    <lineage>
        <taxon>Bacteria</taxon>
        <taxon>Bacillati</taxon>
        <taxon>Actinomycetota</taxon>
        <taxon>Actinomycetes</taxon>
        <taxon>Kitasatosporales</taxon>
        <taxon>Streptomycetaceae</taxon>
        <taxon>Streptomyces</taxon>
    </lineage>
</organism>
<sequence>MKLQTGAIMGKIFTVALWLYASAFALLFIAAIVAIALDAAGVIDLPEIDAPEGESSDHSTPYDDPFWPPYDDPLWPPVPTPPLPQPPLR</sequence>